<evidence type="ECO:0000313" key="1">
    <source>
        <dbReference type="EMBL" id="KAJ1941163.1"/>
    </source>
</evidence>
<protein>
    <submittedName>
        <fullName evidence="1">Uncharacterized protein</fullName>
    </submittedName>
</protein>
<accession>A0ACC1J836</accession>
<keyword evidence="2" id="KW-1185">Reference proteome</keyword>
<comment type="caution">
    <text evidence="1">The sequence shown here is derived from an EMBL/GenBank/DDBJ whole genome shotgun (WGS) entry which is preliminary data.</text>
</comment>
<organism evidence="1 2">
    <name type="scientific">Linderina macrospora</name>
    <dbReference type="NCBI Taxonomy" id="4868"/>
    <lineage>
        <taxon>Eukaryota</taxon>
        <taxon>Fungi</taxon>
        <taxon>Fungi incertae sedis</taxon>
        <taxon>Zoopagomycota</taxon>
        <taxon>Kickxellomycotina</taxon>
        <taxon>Kickxellomycetes</taxon>
        <taxon>Kickxellales</taxon>
        <taxon>Kickxellaceae</taxon>
        <taxon>Linderina</taxon>
    </lineage>
</organism>
<reference evidence="1" key="1">
    <citation type="submission" date="2022-07" db="EMBL/GenBank/DDBJ databases">
        <title>Phylogenomic reconstructions and comparative analyses of Kickxellomycotina fungi.</title>
        <authorList>
            <person name="Reynolds N.K."/>
            <person name="Stajich J.E."/>
            <person name="Barry K."/>
            <person name="Grigoriev I.V."/>
            <person name="Crous P."/>
            <person name="Smith M.E."/>
        </authorList>
    </citation>
    <scope>NUCLEOTIDE SEQUENCE</scope>
    <source>
        <strain evidence="1">NRRL 5244</strain>
    </source>
</reference>
<dbReference type="Proteomes" id="UP001150603">
    <property type="component" value="Unassembled WGS sequence"/>
</dbReference>
<evidence type="ECO:0000313" key="2">
    <source>
        <dbReference type="Proteomes" id="UP001150603"/>
    </source>
</evidence>
<gene>
    <name evidence="1" type="ORF">FBU59_003580</name>
</gene>
<name>A0ACC1J836_9FUNG</name>
<sequence length="442" mass="48485">MAEALGLSAPQVVRLEKWRVHHRRNGVTRAQTFFDLTLVLGGQNPPPAHTDTPHAFRAPSRTRLQVPDHLICQVFPWLNDWLSQLPAPPASGGRQRSYSMSAQNSDDVARAERSASIRMMRELATVLIQDTAALMADPQYAPILDAHPVFQSPVFHSRAFRDFATYAAQTLSMRHTDVYAPPPPPPLLVSPIAQPMTPALGSPVHSGPTMLTQPFPALSAPPSARRRAMTFEPIQEDAEPPLSAFPPMPMSAHHHMLTPTMPTFNPMLLSQPLAFPPLMSTPTQPVAFPQLLDDQPPPTPHHQHHHHHHHQHQHQQPPVDDPTQQYSQQDLFQLIDYLSTCQSPPQVFPMTQNSAPVEGTSDGTPGSSETTASPELPAAVFEQDAKPKVTAQQMYFSQQSGSSSPTPTPGSDSPGLPAADGLQFSIAPYKLQLKSDTDVFLQ</sequence>
<proteinExistence type="predicted"/>
<dbReference type="EMBL" id="JANBPW010002336">
    <property type="protein sequence ID" value="KAJ1941163.1"/>
    <property type="molecule type" value="Genomic_DNA"/>
</dbReference>